<dbReference type="InterPro" id="IPR036465">
    <property type="entry name" value="vWFA_dom_sf"/>
</dbReference>
<evidence type="ECO:0000313" key="2">
    <source>
        <dbReference type="Proteomes" id="UP000249061"/>
    </source>
</evidence>
<evidence type="ECO:0000313" key="1">
    <source>
        <dbReference type="EMBL" id="PZR17495.1"/>
    </source>
</evidence>
<dbReference type="SUPFAM" id="SSF53300">
    <property type="entry name" value="vWA-like"/>
    <property type="match status" value="1"/>
</dbReference>
<comment type="caution">
    <text evidence="1">The sequence shown here is derived from an EMBL/GenBank/DDBJ whole genome shotgun (WGS) entry which is preliminary data.</text>
</comment>
<reference evidence="1 2" key="1">
    <citation type="submission" date="2017-08" db="EMBL/GenBank/DDBJ databases">
        <title>Infants hospitalized years apart are colonized by the same room-sourced microbial strains.</title>
        <authorList>
            <person name="Brooks B."/>
            <person name="Olm M.R."/>
            <person name="Firek B.A."/>
            <person name="Baker R."/>
            <person name="Thomas B.C."/>
            <person name="Morowitz M.J."/>
            <person name="Banfield J.F."/>
        </authorList>
    </citation>
    <scope>NUCLEOTIDE SEQUENCE [LARGE SCALE GENOMIC DNA]</scope>
    <source>
        <strain evidence="1">S2_003_000_R2_14</strain>
    </source>
</reference>
<dbReference type="EMBL" id="QFQP01000002">
    <property type="protein sequence ID" value="PZR17495.1"/>
    <property type="molecule type" value="Genomic_DNA"/>
</dbReference>
<protein>
    <submittedName>
        <fullName evidence="1">VWA domain-containing protein</fullName>
    </submittedName>
</protein>
<gene>
    <name evidence="1" type="ORF">DI536_04055</name>
</gene>
<dbReference type="PROSITE" id="PS51257">
    <property type="entry name" value="PROKAR_LIPOPROTEIN"/>
    <property type="match status" value="1"/>
</dbReference>
<sequence length="357" mass="38269">MRRTLTAVLVLGLLGCDPVGRENGRGNAVPDVAPPILSPVEIKPPIVDRAPTNRVELIDPPRVDSIQVDDLKQSDGVVDILWAIDDSGSMTNERRTLVGNFSRFVEELLRLQVDFQMGVTSVIAGDGGRLRGTTRIITNTTPDPVAVFEANTTFPNSRSRWEQGLRMTQLALTSPNIDVGQPNTGFLRPNAALAIIVVTNEDDSSFGSTDYFARAFRGLKGKGNENLVSFSIIGGTLPNGCVPPGETGLYGSTADPAVRYGEVATKTGGIIGSICDASFEQTLLRIAQALNTLKRVFPLTLEPIAASVTVTVDGATIPQDPVNGWQYRADTNSVVFLGNYVPPPGSTVRLTYAYSRP</sequence>
<dbReference type="Proteomes" id="UP000249061">
    <property type="component" value="Unassembled WGS sequence"/>
</dbReference>
<accession>A0A2W5U1R9</accession>
<name>A0A2W5U1R9_9BACT</name>
<proteinExistence type="predicted"/>
<dbReference type="AlphaFoldDB" id="A0A2W5U1R9"/>
<organism evidence="1 2">
    <name type="scientific">Archangium gephyra</name>
    <dbReference type="NCBI Taxonomy" id="48"/>
    <lineage>
        <taxon>Bacteria</taxon>
        <taxon>Pseudomonadati</taxon>
        <taxon>Myxococcota</taxon>
        <taxon>Myxococcia</taxon>
        <taxon>Myxococcales</taxon>
        <taxon>Cystobacterineae</taxon>
        <taxon>Archangiaceae</taxon>
        <taxon>Archangium</taxon>
    </lineage>
</organism>